<gene>
    <name evidence="7" type="ORF">R7226_13920</name>
</gene>
<reference evidence="7 8" key="2">
    <citation type="submission" date="2023-10" db="EMBL/GenBank/DDBJ databases">
        <authorList>
            <person name="Han X.F."/>
        </authorList>
    </citation>
    <scope>NUCLEOTIDE SEQUENCE [LARGE SCALE GENOMIC DNA]</scope>
    <source>
        <strain evidence="7 8">KCTC 39840</strain>
    </source>
</reference>
<organism evidence="7 8">
    <name type="scientific">Conexibacter stalactiti</name>
    <dbReference type="NCBI Taxonomy" id="1940611"/>
    <lineage>
        <taxon>Bacteria</taxon>
        <taxon>Bacillati</taxon>
        <taxon>Actinomycetota</taxon>
        <taxon>Thermoleophilia</taxon>
        <taxon>Solirubrobacterales</taxon>
        <taxon>Conexibacteraceae</taxon>
        <taxon>Conexibacter</taxon>
    </lineage>
</organism>
<keyword evidence="3" id="KW-0547">Nucleotide-binding</keyword>
<proteinExistence type="inferred from homology"/>
<sequence length="354" mass="38687">MRPLLEVEGLSVAYRRRGAVVRALDDVSFDVGAGETVGLVGESGSGKSTAGRAILGLTPVSAGTIRFDGRDVTELPFAARRELYRDMQMVFQDPYSSLNPSRTIGQTLAEPLRAFGLRDRAQLRARVREMLERVDLPPEAQARHPREFSGGQRQRIAIARALMLEPRLVICDEAVSALDLSIQAQVLNLLRELQGDSGLSYLFISHDLEVVRHLCDRIVVLYRGQVMESGEGARVSRDPSHPYTYALQQAAPVPDPRLQRSRRQARAAQAETSLDAAAESRGCPFAPRCPHAQARCRSERPRPRAVHDGGLVACHRYPEWRDELAGEGVVAAPGGDAVEPALPGPVGRGTDHDA</sequence>
<dbReference type="Proteomes" id="UP001284601">
    <property type="component" value="Unassembled WGS sequence"/>
</dbReference>
<dbReference type="InterPro" id="IPR003593">
    <property type="entry name" value="AAA+_ATPase"/>
</dbReference>
<dbReference type="NCBIfam" id="TIGR01727">
    <property type="entry name" value="oligo_HPY"/>
    <property type="match status" value="1"/>
</dbReference>
<evidence type="ECO:0000256" key="3">
    <source>
        <dbReference type="ARBA" id="ARBA00022741"/>
    </source>
</evidence>
<protein>
    <submittedName>
        <fullName evidence="7">ABC transporter ATP-binding protein</fullName>
    </submittedName>
</protein>
<evidence type="ECO:0000256" key="2">
    <source>
        <dbReference type="ARBA" id="ARBA00022448"/>
    </source>
</evidence>
<feature type="region of interest" description="Disordered" evidence="5">
    <location>
        <begin position="331"/>
        <end position="354"/>
    </location>
</feature>
<feature type="region of interest" description="Disordered" evidence="5">
    <location>
        <begin position="252"/>
        <end position="273"/>
    </location>
</feature>
<keyword evidence="4 7" id="KW-0067">ATP-binding</keyword>
<name>A0ABU4HQ52_9ACTN</name>
<evidence type="ECO:0000256" key="5">
    <source>
        <dbReference type="SAM" id="MobiDB-lite"/>
    </source>
</evidence>
<dbReference type="RefSeq" id="WP_318597778.1">
    <property type="nucleotide sequence ID" value="NZ_JAWSTH010000033.1"/>
</dbReference>
<dbReference type="Gene3D" id="3.40.50.300">
    <property type="entry name" value="P-loop containing nucleotide triphosphate hydrolases"/>
    <property type="match status" value="1"/>
</dbReference>
<dbReference type="InterPro" id="IPR050319">
    <property type="entry name" value="ABC_transp_ATP-bind"/>
</dbReference>
<dbReference type="Pfam" id="PF08352">
    <property type="entry name" value="oligo_HPY"/>
    <property type="match status" value="1"/>
</dbReference>
<dbReference type="InterPro" id="IPR017871">
    <property type="entry name" value="ABC_transporter-like_CS"/>
</dbReference>
<evidence type="ECO:0000313" key="8">
    <source>
        <dbReference type="Proteomes" id="UP001284601"/>
    </source>
</evidence>
<dbReference type="InterPro" id="IPR027417">
    <property type="entry name" value="P-loop_NTPase"/>
</dbReference>
<dbReference type="GO" id="GO:0005524">
    <property type="term" value="F:ATP binding"/>
    <property type="evidence" value="ECO:0007669"/>
    <property type="project" value="UniProtKB-KW"/>
</dbReference>
<comment type="similarity">
    <text evidence="1">Belongs to the ABC transporter superfamily.</text>
</comment>
<dbReference type="SUPFAM" id="SSF52540">
    <property type="entry name" value="P-loop containing nucleoside triphosphate hydrolases"/>
    <property type="match status" value="1"/>
</dbReference>
<feature type="domain" description="ABC transporter" evidence="6">
    <location>
        <begin position="5"/>
        <end position="248"/>
    </location>
</feature>
<dbReference type="PROSITE" id="PS50893">
    <property type="entry name" value="ABC_TRANSPORTER_2"/>
    <property type="match status" value="1"/>
</dbReference>
<dbReference type="PANTHER" id="PTHR43776">
    <property type="entry name" value="TRANSPORT ATP-BINDING PROTEIN"/>
    <property type="match status" value="1"/>
</dbReference>
<comment type="caution">
    <text evidence="7">The sequence shown here is derived from an EMBL/GenBank/DDBJ whole genome shotgun (WGS) entry which is preliminary data.</text>
</comment>
<dbReference type="SMART" id="SM00382">
    <property type="entry name" value="AAA"/>
    <property type="match status" value="1"/>
</dbReference>
<dbReference type="InterPro" id="IPR013563">
    <property type="entry name" value="Oligopep_ABC_C"/>
</dbReference>
<accession>A0ABU4HQ52</accession>
<dbReference type="CDD" id="cd03257">
    <property type="entry name" value="ABC_NikE_OppD_transporters"/>
    <property type="match status" value="1"/>
</dbReference>
<dbReference type="PROSITE" id="PS00211">
    <property type="entry name" value="ABC_TRANSPORTER_1"/>
    <property type="match status" value="1"/>
</dbReference>
<evidence type="ECO:0000313" key="7">
    <source>
        <dbReference type="EMBL" id="MDW5595442.1"/>
    </source>
</evidence>
<evidence type="ECO:0000256" key="1">
    <source>
        <dbReference type="ARBA" id="ARBA00005417"/>
    </source>
</evidence>
<reference evidence="8" key="1">
    <citation type="submission" date="2023-07" db="EMBL/GenBank/DDBJ databases">
        <title>Conexibacter stalactiti sp. nov., isolated from stalactites in a lava cave and emended description of the genus Conexibacter.</title>
        <authorList>
            <person name="Lee S.D."/>
        </authorList>
    </citation>
    <scope>NUCLEOTIDE SEQUENCE [LARGE SCALE GENOMIC DNA]</scope>
    <source>
        <strain evidence="8">KCTC 39840</strain>
    </source>
</reference>
<evidence type="ECO:0000256" key="4">
    <source>
        <dbReference type="ARBA" id="ARBA00022840"/>
    </source>
</evidence>
<dbReference type="InterPro" id="IPR003439">
    <property type="entry name" value="ABC_transporter-like_ATP-bd"/>
</dbReference>
<dbReference type="Pfam" id="PF00005">
    <property type="entry name" value="ABC_tran"/>
    <property type="match status" value="1"/>
</dbReference>
<dbReference type="EMBL" id="JAWSTH010000033">
    <property type="protein sequence ID" value="MDW5595442.1"/>
    <property type="molecule type" value="Genomic_DNA"/>
</dbReference>
<keyword evidence="2" id="KW-0813">Transport</keyword>
<evidence type="ECO:0000259" key="6">
    <source>
        <dbReference type="PROSITE" id="PS50893"/>
    </source>
</evidence>
<dbReference type="PANTHER" id="PTHR43776:SF7">
    <property type="entry name" value="D,D-DIPEPTIDE TRANSPORT ATP-BINDING PROTEIN DDPF-RELATED"/>
    <property type="match status" value="1"/>
</dbReference>
<keyword evidence="8" id="KW-1185">Reference proteome</keyword>